<dbReference type="Proteomes" id="UP000680206">
    <property type="component" value="Unassembled WGS sequence"/>
</dbReference>
<feature type="domain" description="SsuA/THI5-like" evidence="2">
    <location>
        <begin position="65"/>
        <end position="245"/>
    </location>
</feature>
<reference evidence="3 4" key="1">
    <citation type="submission" date="2021-03" db="EMBL/GenBank/DDBJ databases">
        <title>Actinomadura violae sp. nov., isolated from lichen in Thailand.</title>
        <authorList>
            <person name="Kanchanasin P."/>
            <person name="Saeng-In P."/>
            <person name="Phongsopitanun W."/>
            <person name="Yuki M."/>
            <person name="Kudo T."/>
            <person name="Ohkuma M."/>
            <person name="Tanasupawat S."/>
        </authorList>
    </citation>
    <scope>NUCLEOTIDE SEQUENCE [LARGE SCALE GENOMIC DNA]</scope>
    <source>
        <strain evidence="3 4">LCR2-06</strain>
    </source>
</reference>
<dbReference type="Gene3D" id="3.40.190.10">
    <property type="entry name" value="Periplasmic binding protein-like II"/>
    <property type="match status" value="2"/>
</dbReference>
<evidence type="ECO:0000313" key="4">
    <source>
        <dbReference type="Proteomes" id="UP000680206"/>
    </source>
</evidence>
<accession>A0ABS3S6U8</accession>
<keyword evidence="4" id="KW-1185">Reference proteome</keyword>
<organism evidence="3 4">
    <name type="scientific">Actinomadura violacea</name>
    <dbReference type="NCBI Taxonomy" id="2819934"/>
    <lineage>
        <taxon>Bacteria</taxon>
        <taxon>Bacillati</taxon>
        <taxon>Actinomycetota</taxon>
        <taxon>Actinomycetes</taxon>
        <taxon>Streptosporangiales</taxon>
        <taxon>Thermomonosporaceae</taxon>
        <taxon>Actinomadura</taxon>
    </lineage>
</organism>
<feature type="chain" id="PRO_5047053259" evidence="1">
    <location>
        <begin position="23"/>
        <end position="331"/>
    </location>
</feature>
<dbReference type="SUPFAM" id="SSF53850">
    <property type="entry name" value="Periplasmic binding protein-like II"/>
    <property type="match status" value="1"/>
</dbReference>
<evidence type="ECO:0000313" key="3">
    <source>
        <dbReference type="EMBL" id="MBO2463989.1"/>
    </source>
</evidence>
<feature type="signal peptide" evidence="1">
    <location>
        <begin position="1"/>
        <end position="22"/>
    </location>
</feature>
<dbReference type="RefSeq" id="WP_208250117.1">
    <property type="nucleotide sequence ID" value="NZ_JAGEPF010000031.1"/>
</dbReference>
<dbReference type="PANTHER" id="PTHR30024">
    <property type="entry name" value="ALIPHATIC SULFONATES-BINDING PROTEIN-RELATED"/>
    <property type="match status" value="1"/>
</dbReference>
<protein>
    <submittedName>
        <fullName evidence="3">ABC transporter substrate-binding protein</fullName>
    </submittedName>
</protein>
<proteinExistence type="predicted"/>
<gene>
    <name evidence="3" type="ORF">J4709_41115</name>
</gene>
<comment type="caution">
    <text evidence="3">The sequence shown here is derived from an EMBL/GenBank/DDBJ whole genome shotgun (WGS) entry which is preliminary data.</text>
</comment>
<evidence type="ECO:0000259" key="2">
    <source>
        <dbReference type="Pfam" id="PF09084"/>
    </source>
</evidence>
<dbReference type="EMBL" id="JAGEPF010000031">
    <property type="protein sequence ID" value="MBO2463989.1"/>
    <property type="molecule type" value="Genomic_DNA"/>
</dbReference>
<sequence length="331" mass="35832">MRRTFALVTAVLAGLASGCGGAADDGGGPTKIRMAWGVPGDEIKYLMQADPSKAPNQGHCYTLEWKQLTNTAQGAQELAAGTLDGATVGALAVGTAVERGADLTVAGEMFAERTPNFTTTWLVRKDSPVRTAADLRGKKVATAGIGTPTYYVQVQYLQRAGLKTGEDYQNPELPYPQQQEALASGRVDAAVFAQPFYAKAMATGRFRPLFRVSDVQDNMPQLLQVFNRRFVKEHPKAARCFMDDFSTVAKFVTDPANRQTVIDAEAKIAKIPAGALKGYLMTRDDYYRPPGGALDAAGLQSTWDYFHQNGVLKKKLDVHKYLDASVLAKAS</sequence>
<keyword evidence="1" id="KW-0732">Signal</keyword>
<dbReference type="InterPro" id="IPR015168">
    <property type="entry name" value="SsuA/THI5"/>
</dbReference>
<dbReference type="PROSITE" id="PS51257">
    <property type="entry name" value="PROKAR_LIPOPROTEIN"/>
    <property type="match status" value="1"/>
</dbReference>
<name>A0ABS3S6U8_9ACTN</name>
<evidence type="ECO:0000256" key="1">
    <source>
        <dbReference type="SAM" id="SignalP"/>
    </source>
</evidence>
<dbReference type="Pfam" id="PF09084">
    <property type="entry name" value="NMT1"/>
    <property type="match status" value="1"/>
</dbReference>
<dbReference type="PANTHER" id="PTHR30024:SF48">
    <property type="entry name" value="ABC TRANSPORTER SUBSTRATE-BINDING PROTEIN"/>
    <property type="match status" value="1"/>
</dbReference>